<dbReference type="Pfam" id="PF17776">
    <property type="entry name" value="NLRC4_HD2"/>
    <property type="match status" value="1"/>
</dbReference>
<dbReference type="OrthoDB" id="120976at2759"/>
<dbReference type="GO" id="GO:0005524">
    <property type="term" value="F:ATP binding"/>
    <property type="evidence" value="ECO:0007669"/>
    <property type="project" value="UniProtKB-KW"/>
</dbReference>
<dbReference type="Gene3D" id="1.10.533.10">
    <property type="entry name" value="Death Domain, Fas"/>
    <property type="match status" value="1"/>
</dbReference>
<dbReference type="InterPro" id="IPR011029">
    <property type="entry name" value="DEATH-like_dom_sf"/>
</dbReference>
<dbReference type="GO" id="GO:0050727">
    <property type="term" value="P:regulation of inflammatory response"/>
    <property type="evidence" value="ECO:0007669"/>
    <property type="project" value="TreeGrafter"/>
</dbReference>
<keyword evidence="3" id="KW-0677">Repeat</keyword>
<dbReference type="InterPro" id="IPR050637">
    <property type="entry name" value="NLRP_innate_immun_reg"/>
</dbReference>
<dbReference type="RefSeq" id="XP_012883097.1">
    <property type="nucleotide sequence ID" value="XM_013027643.1"/>
</dbReference>
<dbReference type="Pfam" id="PF17779">
    <property type="entry name" value="WHD_NOD2"/>
    <property type="match status" value="1"/>
</dbReference>
<keyword evidence="7" id="KW-1185">Reference proteome</keyword>
<dbReference type="PANTHER" id="PTHR45690:SF14">
    <property type="entry name" value="NACHT, LRR AND PYD DOMAINS-CONTAINING PROTEIN 2"/>
    <property type="match status" value="1"/>
</dbReference>
<gene>
    <name evidence="8" type="primary">LOC105994231</name>
</gene>
<dbReference type="InterPro" id="IPR004020">
    <property type="entry name" value="DAPIN"/>
</dbReference>
<accession>A0A1S3G4Z4</accession>
<dbReference type="Gene3D" id="3.80.10.10">
    <property type="entry name" value="Ribonuclease Inhibitor"/>
    <property type="match status" value="2"/>
</dbReference>
<dbReference type="GeneID" id="105994231"/>
<keyword evidence="5" id="KW-0067">ATP-binding</keyword>
<dbReference type="InterPro" id="IPR032675">
    <property type="entry name" value="LRR_dom_sf"/>
</dbReference>
<sequence>MSLKPQYNLKNLLDKLDHEELRTFKSLLKPLMEPGVDLRIFPWDEVEEASGSKLAEILEDRLPRASLRKTIWSILEKMELPQILEDVETPVIEEQMQGEELKCGEIEKSEDVETPVIEEQMQREELKCREMKKPEDVETPVIAEQMQREELKCREMEKPDNTEGQSDARDSLARFWKSRFCLDHTYLSGVIERNRNLIPFLDPQVVLRGRAVVLHGPPGAGKTTVARKLVLEWADGSLAHLFSWVFYLSCRELAQMAPCTLVELLSHEFPELESDVVQFLEEPQEALIIIDGLEKISIPRLDSRIDLCMDWLEENPVPVLLSSLLQGTLVPNATLLITTTPSTLRELITLVGQVQFCSIPGFSEADTQEFFLRHFRDQAQAQRALEAVQSNEALLAMSQVPSTCRLLCTCLEPVMERGEDPTTACQTPTALLLHCFQDQFCHPRSCPSALACGLETLCRLAAQGLWAQTSVFYLEDLEKLGVEEISLHPFLDKCLIQKDLNYRYCSYSFIYPVLQQFLAALFYVLKPQDGEGRGRQPWDDNIEDVRKLFSREAWLRNPDLAHAGHYLFGLLNRKRAQELEATFGCHIDLEIRRELLGCGAEESRPFLLRMEQSEVFSWLYESQDEEVVREALAPFEEMSVILKSRQDLLHSSFCLKHCPGLHKLTVQVARGLLPENDEAQLSFYLKHGRFQSDSSCLSLWLDLCSSMCSNPNLSTLSINQSFLSSSSVQVLSQHLSSETCRVNKVLIQYLTPEFIYPVLCLGLIGKRSLTHLALEGRIQEDQARMLLMLGEMLKNQHCGLQSLRLGTCCNATPQQWADFFLAVQASPSLTALDLTDNKILDQGSMLLCETLMQPLCSIQKLSLENCQLTQACCKKLASTLIISQLTHLSLANNDLGDEGVKILCEGLNHPDCQLQSLVLRRCNIRKDGCRPLSRLLQTGCSLTSLDLSMNFIDSGLWMLCDALRRGNSMLRTLGLAPMIGKQRLTLYPVLGEFGGQGQTPGKAGPHRLWGCAISPLYCQELAMALHDNQELHMLDLGQNNLGKTGVQVILEALKTSRTSLKTLRLKMDESSEKMQNLLQEVKKHHPGLVIEEVTSSTVLSYWDFFSLSP</sequence>
<feature type="domain" description="NACHT" evidence="6">
    <location>
        <begin position="210"/>
        <end position="408"/>
    </location>
</feature>
<protein>
    <submittedName>
        <fullName evidence="8">NACHT, LRR and PYD domains-containing protein 7-like</fullName>
    </submittedName>
</protein>
<name>A0A1S3G4Z4_DIPOR</name>
<dbReference type="KEGG" id="dord:105994231"/>
<dbReference type="Gene3D" id="3.40.50.300">
    <property type="entry name" value="P-loop containing nucleotide triphosphate hydrolases"/>
    <property type="match status" value="1"/>
</dbReference>
<dbReference type="InterPro" id="IPR041267">
    <property type="entry name" value="NLRP_HD2"/>
</dbReference>
<dbReference type="Pfam" id="PF13516">
    <property type="entry name" value="LRR_6"/>
    <property type="match status" value="2"/>
</dbReference>
<evidence type="ECO:0000259" key="6">
    <source>
        <dbReference type="PROSITE" id="PS50837"/>
    </source>
</evidence>
<dbReference type="InParanoid" id="A0A1S3G4Z4"/>
<proteinExistence type="inferred from homology"/>
<organism evidence="7 8">
    <name type="scientific">Dipodomys ordii</name>
    <name type="common">Ord's kangaroo rat</name>
    <dbReference type="NCBI Taxonomy" id="10020"/>
    <lineage>
        <taxon>Eukaryota</taxon>
        <taxon>Metazoa</taxon>
        <taxon>Chordata</taxon>
        <taxon>Craniata</taxon>
        <taxon>Vertebrata</taxon>
        <taxon>Euteleostomi</taxon>
        <taxon>Mammalia</taxon>
        <taxon>Eutheria</taxon>
        <taxon>Euarchontoglires</taxon>
        <taxon>Glires</taxon>
        <taxon>Rodentia</taxon>
        <taxon>Castorimorpha</taxon>
        <taxon>Heteromyidae</taxon>
        <taxon>Dipodomyinae</taxon>
        <taxon>Dipodomys</taxon>
    </lineage>
</organism>
<dbReference type="PANTHER" id="PTHR45690">
    <property type="entry name" value="NACHT, LRR AND PYD DOMAINS-CONTAINING PROTEIN 12"/>
    <property type="match status" value="1"/>
</dbReference>
<dbReference type="SUPFAM" id="SSF52540">
    <property type="entry name" value="P-loop containing nucleoside triphosphate hydrolases"/>
    <property type="match status" value="2"/>
</dbReference>
<dbReference type="InterPro" id="IPR027417">
    <property type="entry name" value="P-loop_NTPase"/>
</dbReference>
<dbReference type="SMART" id="SM00368">
    <property type="entry name" value="LRR_RI"/>
    <property type="match status" value="7"/>
</dbReference>
<evidence type="ECO:0000256" key="3">
    <source>
        <dbReference type="ARBA" id="ARBA00022737"/>
    </source>
</evidence>
<dbReference type="Pfam" id="PF05729">
    <property type="entry name" value="NACHT"/>
    <property type="match status" value="1"/>
</dbReference>
<evidence type="ECO:0000256" key="4">
    <source>
        <dbReference type="ARBA" id="ARBA00022741"/>
    </source>
</evidence>
<dbReference type="InterPro" id="IPR003593">
    <property type="entry name" value="AAA+_ATPase"/>
</dbReference>
<evidence type="ECO:0000256" key="1">
    <source>
        <dbReference type="ARBA" id="ARBA00008665"/>
    </source>
</evidence>
<dbReference type="SMART" id="SM00382">
    <property type="entry name" value="AAA"/>
    <property type="match status" value="1"/>
</dbReference>
<keyword evidence="2" id="KW-0433">Leucine-rich repeat</keyword>
<dbReference type="AlphaFoldDB" id="A0A1S3G4Z4"/>
<dbReference type="GO" id="GO:0005737">
    <property type="term" value="C:cytoplasm"/>
    <property type="evidence" value="ECO:0007669"/>
    <property type="project" value="TreeGrafter"/>
</dbReference>
<evidence type="ECO:0000256" key="2">
    <source>
        <dbReference type="ARBA" id="ARBA00022614"/>
    </source>
</evidence>
<reference evidence="8" key="1">
    <citation type="submission" date="2025-08" db="UniProtKB">
        <authorList>
            <consortium name="RefSeq"/>
        </authorList>
    </citation>
    <scope>IDENTIFICATION</scope>
    <source>
        <tissue evidence="8">Kidney</tissue>
    </source>
</reference>
<evidence type="ECO:0000256" key="5">
    <source>
        <dbReference type="ARBA" id="ARBA00022840"/>
    </source>
</evidence>
<keyword evidence="4" id="KW-0547">Nucleotide-binding</keyword>
<dbReference type="SUPFAM" id="SSF52047">
    <property type="entry name" value="RNI-like"/>
    <property type="match status" value="1"/>
</dbReference>
<dbReference type="InterPro" id="IPR001611">
    <property type="entry name" value="Leu-rich_rpt"/>
</dbReference>
<dbReference type="FunCoup" id="A0A1S3G4Z4">
    <property type="interactions" value="80"/>
</dbReference>
<comment type="similarity">
    <text evidence="1">Belongs to the NLRP family.</text>
</comment>
<dbReference type="InterPro" id="IPR007111">
    <property type="entry name" value="NACHT_NTPase"/>
</dbReference>
<dbReference type="Pfam" id="PF02758">
    <property type="entry name" value="PYRIN"/>
    <property type="match status" value="1"/>
</dbReference>
<evidence type="ECO:0000313" key="7">
    <source>
        <dbReference type="Proteomes" id="UP000081671"/>
    </source>
</evidence>
<dbReference type="PROSITE" id="PS50837">
    <property type="entry name" value="NACHT"/>
    <property type="match status" value="1"/>
</dbReference>
<dbReference type="Proteomes" id="UP000081671">
    <property type="component" value="Unplaced"/>
</dbReference>
<dbReference type="InterPro" id="IPR041075">
    <property type="entry name" value="NOD1/2_WH"/>
</dbReference>
<dbReference type="SMART" id="SM01289">
    <property type="entry name" value="PYRIN"/>
    <property type="match status" value="1"/>
</dbReference>
<dbReference type="SUPFAM" id="SSF47986">
    <property type="entry name" value="DEATH domain"/>
    <property type="match status" value="1"/>
</dbReference>
<evidence type="ECO:0000313" key="8">
    <source>
        <dbReference type="RefSeq" id="XP_012883097.1"/>
    </source>
</evidence>